<reference evidence="2 3" key="2">
    <citation type="journal article" date="2016" name="Infect. Immun.">
        <title>Helicobacter saguini, a Novel Helicobacter Isolated from Cotton-Top Tamarins with Ulcerative Colitis, Has Proinflammatory Properties and Induces Typhlocolitis and Dysplasia in Gnotobiotic IL-10-/- Mice.</title>
        <authorList>
            <person name="Shen Z."/>
            <person name="Mannion A."/>
            <person name="Whary M.T."/>
            <person name="Muthupalani S."/>
            <person name="Sheh A."/>
            <person name="Feng Y."/>
            <person name="Gong G."/>
            <person name="Vandamme P."/>
            <person name="Holcombe H.R."/>
            <person name="Paster B.J."/>
            <person name="Fox J.G."/>
        </authorList>
    </citation>
    <scope>NUCLEOTIDE SEQUENCE [LARGE SCALE GENOMIC DNA]</scope>
    <source>
        <strain evidence="2 3">MIT 97-6194</strain>
    </source>
</reference>
<reference evidence="2 3" key="1">
    <citation type="journal article" date="2014" name="Genome Announc.">
        <title>Draft genome sequences of eight enterohepatic helicobacter species isolated from both laboratory and wild rodents.</title>
        <authorList>
            <person name="Sheh A."/>
            <person name="Shen Z."/>
            <person name="Fox J.G."/>
        </authorList>
    </citation>
    <scope>NUCLEOTIDE SEQUENCE [LARGE SCALE GENOMIC DNA]</scope>
    <source>
        <strain evidence="2 3">MIT 97-6194</strain>
    </source>
</reference>
<keyword evidence="3" id="KW-1185">Reference proteome</keyword>
<evidence type="ECO:0008006" key="5">
    <source>
        <dbReference type="Google" id="ProtNLM"/>
    </source>
</evidence>
<dbReference type="EMBL" id="JRMP02000012">
    <property type="protein sequence ID" value="TLD93763.1"/>
    <property type="molecule type" value="Genomic_DNA"/>
</dbReference>
<proteinExistence type="predicted"/>
<dbReference type="AlphaFoldDB" id="A0A347VQL1"/>
<accession>A0A347VQL1</accession>
<protein>
    <recommendedName>
        <fullName evidence="5">Lipoprotein</fullName>
    </recommendedName>
</protein>
<reference evidence="2" key="3">
    <citation type="submission" date="2018-04" db="EMBL/GenBank/DDBJ databases">
        <authorList>
            <person name="Sheh A."/>
            <person name="Shen Z."/>
            <person name="Mannion A.J."/>
            <person name="Fox J.G."/>
        </authorList>
    </citation>
    <scope>NUCLEOTIDE SEQUENCE</scope>
    <source>
        <strain evidence="2">MIT 97-6194</strain>
    </source>
</reference>
<dbReference type="EMBL" id="QBIU01000002">
    <property type="protein sequence ID" value="MWV70110.1"/>
    <property type="molecule type" value="Genomic_DNA"/>
</dbReference>
<dbReference type="RefSeq" id="WP_034572722.1">
    <property type="nucleotide sequence ID" value="NZ_JRMP02000012.1"/>
</dbReference>
<reference evidence="1 4" key="4">
    <citation type="submission" date="2019-12" db="EMBL/GenBank/DDBJ databases">
        <title>Multi-Generational Helicobacter saguini Isolates.</title>
        <authorList>
            <person name="Mannion A."/>
            <person name="Shen Z."/>
            <person name="Fox J.G."/>
        </authorList>
    </citation>
    <scope>NUCLEOTIDE SEQUENCE [LARGE SCALE GENOMIC DNA]</scope>
    <source>
        <strain evidence="1">16-048</strain>
        <strain evidence="4">16-048 (F4)</strain>
    </source>
</reference>
<evidence type="ECO:0000313" key="3">
    <source>
        <dbReference type="Proteomes" id="UP000029714"/>
    </source>
</evidence>
<evidence type="ECO:0000313" key="4">
    <source>
        <dbReference type="Proteomes" id="UP000477070"/>
    </source>
</evidence>
<dbReference type="STRING" id="1548018.LS64_09900"/>
<dbReference type="Proteomes" id="UP000477070">
    <property type="component" value="Unassembled WGS sequence"/>
</dbReference>
<sequence>MKYFLIFIMIFLSGCYSKVGHFETLSLESNLQDSINQDSMQQVQNKSVIFYRECSKSGNAWLYTCQVTGLDSILQIISLVNPHIYELENIKMYYYPKNAYVRFEISDNRLKW</sequence>
<organism evidence="2 3">
    <name type="scientific">Helicobacter saguini</name>
    <dbReference type="NCBI Taxonomy" id="1548018"/>
    <lineage>
        <taxon>Bacteria</taxon>
        <taxon>Pseudomonadati</taxon>
        <taxon>Campylobacterota</taxon>
        <taxon>Epsilonproteobacteria</taxon>
        <taxon>Campylobacterales</taxon>
        <taxon>Helicobacteraceae</taxon>
        <taxon>Helicobacter</taxon>
    </lineage>
</organism>
<comment type="caution">
    <text evidence="2">The sequence shown here is derived from an EMBL/GenBank/DDBJ whole genome shotgun (WGS) entry which is preliminary data.</text>
</comment>
<evidence type="ECO:0000313" key="2">
    <source>
        <dbReference type="EMBL" id="TLD93763.1"/>
    </source>
</evidence>
<dbReference type="PROSITE" id="PS51257">
    <property type="entry name" value="PROKAR_LIPOPROTEIN"/>
    <property type="match status" value="1"/>
</dbReference>
<dbReference type="Proteomes" id="UP000029714">
    <property type="component" value="Unassembled WGS sequence"/>
</dbReference>
<gene>
    <name evidence="1" type="ORF">DCO61_08910</name>
    <name evidence="2" type="ORF">LS64_008190</name>
</gene>
<name>A0A347VQL1_9HELI</name>
<dbReference type="OrthoDB" id="5329583at2"/>
<evidence type="ECO:0000313" key="1">
    <source>
        <dbReference type="EMBL" id="MWV70110.1"/>
    </source>
</evidence>